<organism evidence="2 3">
    <name type="scientific">Lasiodiplodia theobromae</name>
    <dbReference type="NCBI Taxonomy" id="45133"/>
    <lineage>
        <taxon>Eukaryota</taxon>
        <taxon>Fungi</taxon>
        <taxon>Dikarya</taxon>
        <taxon>Ascomycota</taxon>
        <taxon>Pezizomycotina</taxon>
        <taxon>Dothideomycetes</taxon>
        <taxon>Dothideomycetes incertae sedis</taxon>
        <taxon>Botryosphaeriales</taxon>
        <taxon>Botryosphaeriaceae</taxon>
        <taxon>Lasiodiplodia</taxon>
    </lineage>
</organism>
<evidence type="ECO:0000313" key="2">
    <source>
        <dbReference type="EMBL" id="KAB2572047.1"/>
    </source>
</evidence>
<feature type="region of interest" description="Disordered" evidence="1">
    <location>
        <begin position="193"/>
        <end position="248"/>
    </location>
</feature>
<dbReference type="EMBL" id="VCHE01000086">
    <property type="protein sequence ID" value="KAB2572047.1"/>
    <property type="molecule type" value="Genomic_DNA"/>
</dbReference>
<feature type="compositionally biased region" description="Low complexity" evidence="1">
    <location>
        <begin position="281"/>
        <end position="329"/>
    </location>
</feature>
<protein>
    <submittedName>
        <fullName evidence="2">Uncharacterized protein</fullName>
    </submittedName>
</protein>
<accession>A0A5N5D3B4</accession>
<comment type="caution">
    <text evidence="2">The sequence shown here is derived from an EMBL/GenBank/DDBJ whole genome shotgun (WGS) entry which is preliminary data.</text>
</comment>
<evidence type="ECO:0000256" key="1">
    <source>
        <dbReference type="SAM" id="MobiDB-lite"/>
    </source>
</evidence>
<feature type="compositionally biased region" description="Polar residues" evidence="1">
    <location>
        <begin position="209"/>
        <end position="222"/>
    </location>
</feature>
<gene>
    <name evidence="2" type="ORF">DBV05_g9286</name>
</gene>
<dbReference type="AlphaFoldDB" id="A0A5N5D3B4"/>
<keyword evidence="3" id="KW-1185">Reference proteome</keyword>
<dbReference type="Proteomes" id="UP000325902">
    <property type="component" value="Unassembled WGS sequence"/>
</dbReference>
<dbReference type="OrthoDB" id="10639545at2759"/>
<feature type="compositionally biased region" description="Low complexity" evidence="1">
    <location>
        <begin position="388"/>
        <end position="444"/>
    </location>
</feature>
<sequence>MPTRYELRNRGRAAAPARNTARLKKAARVLSQRKMKESALLKQIEARYAEAKACVASDSLDYFETHDELDMFMIQHAIHFRENPLDTFLYDNGREIRFRDPLARRSFVARADDGELYVPGIPSDSTLPLFGQPVPQIYPRTRRDGQIVQTSAGGDVPTNSHPAATANAAAVMDHPSVSTTSTTATTTAITTITTHHPPTGADSIPNPPRSSHTSENNTPHTLSQQAESSDSEAAADSDSSSSVSNSRPSGIILRLTGLQSAHPRIQVLKRKAPEEDSGSNAPASKRSRASASTTPEHPVSTNQPQQTPEQESSEGATSLASSTSSAGSSSDDEAQKPQRSGNSPTGSKSARGVVASGSNMSLRKRKAVTYAEDDSPDSQPAKRRRAISLDSASSSSSTESRSTPSPSTAPIMPTTTANTPTATTHTMNPSASSAATASAAAPASQYRTRDDPVVGANGFQLIGKQHFFTVGYDQTEFLTQRYTVVENGVRSGVRTHTWEGNRGKTTADIDWNDKKTISRLNQWLAQWMRRSCGCGTMRPNVNKLRWTEEEYDWLRQYVADHPERPPRKQVTVDFNNHFRGRVFTYVDNAGEQVAMPAREDRQTEAIFTAMDRKKIGWRHLEN</sequence>
<proteinExistence type="predicted"/>
<evidence type="ECO:0000313" key="3">
    <source>
        <dbReference type="Proteomes" id="UP000325902"/>
    </source>
</evidence>
<feature type="compositionally biased region" description="Polar residues" evidence="1">
    <location>
        <begin position="337"/>
        <end position="348"/>
    </location>
</feature>
<feature type="region of interest" description="Disordered" evidence="1">
    <location>
        <begin position="269"/>
        <end position="444"/>
    </location>
</feature>
<reference evidence="2 3" key="1">
    <citation type="journal article" date="2019" name="Sci. Rep.">
        <title>A multi-omics analysis of the grapevine pathogen Lasiodiplodia theobromae reveals that temperature affects the expression of virulence- and pathogenicity-related genes.</title>
        <authorList>
            <person name="Felix C."/>
            <person name="Meneses R."/>
            <person name="Goncalves M.F.M."/>
            <person name="Tilleman L."/>
            <person name="Duarte A.S."/>
            <person name="Jorrin-Novo J.V."/>
            <person name="Van de Peer Y."/>
            <person name="Deforce D."/>
            <person name="Van Nieuwerburgh F."/>
            <person name="Esteves A.C."/>
            <person name="Alves A."/>
        </authorList>
    </citation>
    <scope>NUCLEOTIDE SEQUENCE [LARGE SCALE GENOMIC DNA]</scope>
    <source>
        <strain evidence="2 3">LA-SOL3</strain>
    </source>
</reference>
<name>A0A5N5D3B4_9PEZI</name>